<feature type="transmembrane region" description="Helical" evidence="2">
    <location>
        <begin position="43"/>
        <end position="62"/>
    </location>
</feature>
<keyword evidence="5" id="KW-1185">Reference proteome</keyword>
<evidence type="ECO:0000259" key="3">
    <source>
        <dbReference type="Pfam" id="PF23750"/>
    </source>
</evidence>
<keyword evidence="2" id="KW-1133">Transmembrane helix</keyword>
<reference evidence="5" key="1">
    <citation type="journal article" date="2023" name="Int. J. Syst. Evol. Microbiol.">
        <title>Claveliimonas bilis gen. nov., sp. nov., deoxycholic acid-producing bacteria isolated from human faeces, and reclassification of Sellimonas monacensis Zenner et al. 2021 as Claveliimonas monacensis comb. nov.</title>
        <authorList>
            <person name="Hisatomi A."/>
            <person name="Kastawa N.W.E.P.G."/>
            <person name="Song I."/>
            <person name="Ohkuma M."/>
            <person name="Fukiya S."/>
            <person name="Sakamoto M."/>
        </authorList>
    </citation>
    <scope>NUCLEOTIDE SEQUENCE [LARGE SCALE GENOMIC DNA]</scope>
    <source>
        <strain evidence="5">12BBH14</strain>
    </source>
</reference>
<organism evidence="4 5">
    <name type="scientific">Claveliimonas bilis</name>
    <dbReference type="NCBI Taxonomy" id="3028070"/>
    <lineage>
        <taxon>Bacteria</taxon>
        <taxon>Bacillati</taxon>
        <taxon>Bacillota</taxon>
        <taxon>Clostridia</taxon>
        <taxon>Lachnospirales</taxon>
        <taxon>Lachnospiraceae</taxon>
        <taxon>Claveliimonas</taxon>
    </lineage>
</organism>
<sequence length="255" mass="28903">MNDKIRQAFDQVQAENELKDKTKDFIFQKTKGYKQAKTANFKYLASAFACVAFLLIGGYWLYFTPTVQISIDINPSVELGVNRFNRIISFESYNDDGDKLTDSLDIKFMDYSEAVNRIIDSEEILTLLENDEVMTIAVVGTDNLQSEEVLSNMQSCTAGRDNTYCYYTHSEEVEKAHESGLSYGKYKAFLELQKLDPTITVEEIQSMTMREIRERISQLSGNVDDNGENSRKNTGTGRENHSGNGSRHGGVKLFL</sequence>
<evidence type="ECO:0000256" key="1">
    <source>
        <dbReference type="SAM" id="MobiDB-lite"/>
    </source>
</evidence>
<keyword evidence="2" id="KW-0472">Membrane</keyword>
<keyword evidence="2" id="KW-0812">Transmembrane</keyword>
<accession>A0ABN6Z4N0</accession>
<evidence type="ECO:0000313" key="4">
    <source>
        <dbReference type="EMBL" id="BDZ77492.1"/>
    </source>
</evidence>
<protein>
    <recommendedName>
        <fullName evidence="3">Anti-sigma factor RsgI-like middle domain-containing protein</fullName>
    </recommendedName>
</protein>
<dbReference type="Pfam" id="PF23750">
    <property type="entry name" value="RsgI_M"/>
    <property type="match status" value="1"/>
</dbReference>
<evidence type="ECO:0000313" key="5">
    <source>
        <dbReference type="Proteomes" id="UP001305815"/>
    </source>
</evidence>
<evidence type="ECO:0000256" key="2">
    <source>
        <dbReference type="SAM" id="Phobius"/>
    </source>
</evidence>
<dbReference type="RefSeq" id="WP_316264540.1">
    <property type="nucleotide sequence ID" value="NZ_AP027742.1"/>
</dbReference>
<proteinExistence type="predicted"/>
<dbReference type="InterPro" id="IPR055431">
    <property type="entry name" value="RsgI_M"/>
</dbReference>
<gene>
    <name evidence="4" type="ORF">Lac1_16750</name>
</gene>
<feature type="region of interest" description="Disordered" evidence="1">
    <location>
        <begin position="217"/>
        <end position="250"/>
    </location>
</feature>
<dbReference type="Proteomes" id="UP001305815">
    <property type="component" value="Chromosome"/>
</dbReference>
<feature type="domain" description="Anti-sigma factor RsgI-like middle" evidence="3">
    <location>
        <begin position="69"/>
        <end position="190"/>
    </location>
</feature>
<dbReference type="EMBL" id="AP027742">
    <property type="protein sequence ID" value="BDZ77492.1"/>
    <property type="molecule type" value="Genomic_DNA"/>
</dbReference>
<feature type="compositionally biased region" description="Polar residues" evidence="1">
    <location>
        <begin position="232"/>
        <end position="245"/>
    </location>
</feature>
<name>A0ABN6Z4N0_9FIRM</name>